<dbReference type="PANTHER" id="PTHR37726:SF1">
    <property type="entry name" value="TRANSMEMBRANE PROTEIN"/>
    <property type="match status" value="1"/>
</dbReference>
<accession>A0A199V7K4</accession>
<proteinExistence type="predicted"/>
<feature type="compositionally biased region" description="Basic and acidic residues" evidence="1">
    <location>
        <begin position="223"/>
        <end position="238"/>
    </location>
</feature>
<keyword evidence="2" id="KW-1133">Transmembrane helix</keyword>
<evidence type="ECO:0000256" key="1">
    <source>
        <dbReference type="SAM" id="MobiDB-lite"/>
    </source>
</evidence>
<comment type="caution">
    <text evidence="3">The sequence shown here is derived from an EMBL/GenBank/DDBJ whole genome shotgun (WGS) entry which is preliminary data.</text>
</comment>
<feature type="transmembrane region" description="Helical" evidence="2">
    <location>
        <begin position="91"/>
        <end position="112"/>
    </location>
</feature>
<evidence type="ECO:0000313" key="4">
    <source>
        <dbReference type="Proteomes" id="UP000092600"/>
    </source>
</evidence>
<evidence type="ECO:0000313" key="3">
    <source>
        <dbReference type="EMBL" id="OAY73059.1"/>
    </source>
</evidence>
<reference evidence="3 4" key="1">
    <citation type="journal article" date="2016" name="DNA Res.">
        <title>The draft genome of MD-2 pineapple using hybrid error correction of long reads.</title>
        <authorList>
            <person name="Redwan R.M."/>
            <person name="Saidin A."/>
            <person name="Kumar S.V."/>
        </authorList>
    </citation>
    <scope>NUCLEOTIDE SEQUENCE [LARGE SCALE GENOMIC DNA]</scope>
    <source>
        <strain evidence="4">cv. MD2</strain>
        <tissue evidence="3">Leaf</tissue>
    </source>
</reference>
<feature type="transmembrane region" description="Helical" evidence="2">
    <location>
        <begin position="157"/>
        <end position="175"/>
    </location>
</feature>
<keyword evidence="2" id="KW-0472">Membrane</keyword>
<sequence>MIFPLSQLGPAILQFLQASTLAFQNESNKDIRYALLKASTVFGILHASLYLDAIILPYYTGIDALSGLRFSDECPSCLCKTQALVIGGSEIFYRGLSKTTLLIIFALCMRMVRRMYGEERFNLVVKFVLEGISWVFVASDCVYMMNNGSEEGALSRMVYGGLCIFIFLCIFILHPNPIPSLFFSRSLSPSFVPLELSLAPAIDNGSGSGARAPTIINYPSRSESQEVKDQIQKEQQSKEEEDDEAIEGHGSGGGGKAEET</sequence>
<evidence type="ECO:0000256" key="2">
    <source>
        <dbReference type="SAM" id="Phobius"/>
    </source>
</evidence>
<feature type="transmembrane region" description="Helical" evidence="2">
    <location>
        <begin position="34"/>
        <end position="59"/>
    </location>
</feature>
<dbReference type="AlphaFoldDB" id="A0A199V7K4"/>
<protein>
    <submittedName>
        <fullName evidence="3">Uncharacterized protein</fullName>
    </submittedName>
</protein>
<dbReference type="EMBL" id="LSRQ01002882">
    <property type="protein sequence ID" value="OAY73059.1"/>
    <property type="molecule type" value="Genomic_DNA"/>
</dbReference>
<gene>
    <name evidence="3" type="ORF">ACMD2_23523</name>
</gene>
<keyword evidence="2" id="KW-0812">Transmembrane</keyword>
<dbReference type="STRING" id="4615.A0A199V7K4"/>
<dbReference type="Proteomes" id="UP000092600">
    <property type="component" value="Unassembled WGS sequence"/>
</dbReference>
<name>A0A199V7K4_ANACO</name>
<feature type="compositionally biased region" description="Gly residues" evidence="1">
    <location>
        <begin position="249"/>
        <end position="260"/>
    </location>
</feature>
<feature type="transmembrane region" description="Helical" evidence="2">
    <location>
        <begin position="124"/>
        <end position="145"/>
    </location>
</feature>
<dbReference type="PANTHER" id="PTHR37726">
    <property type="entry name" value="TRANSMEMBRANE PROTEIN"/>
    <property type="match status" value="1"/>
</dbReference>
<organism evidence="3 4">
    <name type="scientific">Ananas comosus</name>
    <name type="common">Pineapple</name>
    <name type="synonym">Ananas ananas</name>
    <dbReference type="NCBI Taxonomy" id="4615"/>
    <lineage>
        <taxon>Eukaryota</taxon>
        <taxon>Viridiplantae</taxon>
        <taxon>Streptophyta</taxon>
        <taxon>Embryophyta</taxon>
        <taxon>Tracheophyta</taxon>
        <taxon>Spermatophyta</taxon>
        <taxon>Magnoliopsida</taxon>
        <taxon>Liliopsida</taxon>
        <taxon>Poales</taxon>
        <taxon>Bromeliaceae</taxon>
        <taxon>Bromelioideae</taxon>
        <taxon>Ananas</taxon>
    </lineage>
</organism>
<feature type="region of interest" description="Disordered" evidence="1">
    <location>
        <begin position="206"/>
        <end position="260"/>
    </location>
</feature>